<dbReference type="SMART" id="SM00093">
    <property type="entry name" value="SERPIN"/>
    <property type="match status" value="1"/>
</dbReference>
<dbReference type="SUPFAM" id="SSF48726">
    <property type="entry name" value="Immunoglobulin"/>
    <property type="match status" value="2"/>
</dbReference>
<reference evidence="4" key="1">
    <citation type="submission" date="2025-08" db="UniProtKB">
        <authorList>
            <consortium name="Ensembl"/>
        </authorList>
    </citation>
    <scope>IDENTIFICATION</scope>
</reference>
<dbReference type="PANTHER" id="PTHR11461">
    <property type="entry name" value="SERINE PROTEASE INHIBITOR, SERPIN"/>
    <property type="match status" value="1"/>
</dbReference>
<dbReference type="GeneID" id="108236115"/>
<keyword evidence="5" id="KW-1185">Reference proteome</keyword>
<dbReference type="GO" id="GO:0005615">
    <property type="term" value="C:extracellular space"/>
    <property type="evidence" value="ECO:0007669"/>
    <property type="project" value="InterPro"/>
</dbReference>
<feature type="domain" description="Ig-like" evidence="3">
    <location>
        <begin position="28"/>
        <end position="106"/>
    </location>
</feature>
<dbReference type="InterPro" id="IPR042185">
    <property type="entry name" value="Serpin_sf_2"/>
</dbReference>
<reference evidence="4" key="2">
    <citation type="submission" date="2025-09" db="UniProtKB">
        <authorList>
            <consortium name="Ensembl"/>
        </authorList>
    </citation>
    <scope>IDENTIFICATION</scope>
</reference>
<comment type="similarity">
    <text evidence="1">Belongs to the serpin family.</text>
</comment>
<dbReference type="InterPro" id="IPR000215">
    <property type="entry name" value="Serpin_fam"/>
</dbReference>
<dbReference type="InterPro" id="IPR003599">
    <property type="entry name" value="Ig_sub"/>
</dbReference>
<feature type="chain" id="PRO_5018705520" evidence="2">
    <location>
        <begin position="21"/>
        <end position="595"/>
    </location>
</feature>
<dbReference type="GO" id="GO:0004867">
    <property type="term" value="F:serine-type endopeptidase inhibitor activity"/>
    <property type="evidence" value="ECO:0007669"/>
    <property type="project" value="InterPro"/>
</dbReference>
<keyword evidence="2" id="KW-0732">Signal</keyword>
<evidence type="ECO:0000313" key="5">
    <source>
        <dbReference type="Proteomes" id="UP000264800"/>
    </source>
</evidence>
<feature type="domain" description="Ig-like" evidence="3">
    <location>
        <begin position="119"/>
        <end position="207"/>
    </location>
</feature>
<dbReference type="OMA" id="FELSSCT"/>
<sequence>MKQRALVCLFLQLTFELFSCTTIWMLPGSSVDLPCFFPPSYFPDPNITWTFNGQTIQAAPPTSGSAQVIKEGLYISISPVTPASEGEYVCLAKVNNVEVIKTYNLTVYSVRNTIKAPAGSDVYLPCYFSSSGPFEENALWFKETGDGKRKELKPGNDFPENEKLFLLYPEDQDQTIILKSAKSEDSGVYSCESAEGERLHTIQLIVKDAPTHSCKEFNRTSEVCREEDRRTAGPILQESMAEFSMKLYSHLKDQHPSNNLLFSPVSIGGILSHLLLGASDNTRKALERAICVPHDFQCFHFQMKKQRQMLAGSMQMASQIYYNPQMNLSESFTNRSVEYYEAEPTKLLESSEENTKMINQWVANKTKNKITNLIDSVAPDAQLILLNAVTFSGQWKFKFSGKPGKGHFTKLNGDLYKVPFIHHSKYMASMMYVPELKAQVAKFLLSGDNSLYVLLPNTHNLVDLQQVERRMTDENMRHMIGQLNNASPQNIEVTLPLIKLEGEPNMISLLKKLGLSSLFEGARLCGLSSEGHLVLDDARHKAFLALTEHGVEAGAATTVSFSRSFPSFSALRPFVLLLWNDEANMPLFIGRVTEP</sequence>
<dbReference type="Gene3D" id="2.30.39.10">
    <property type="entry name" value="Alpha-1-antitrypsin, domain 1"/>
    <property type="match status" value="1"/>
</dbReference>
<dbReference type="SUPFAM" id="SSF56574">
    <property type="entry name" value="Serpins"/>
    <property type="match status" value="1"/>
</dbReference>
<proteinExistence type="inferred from homology"/>
<dbReference type="Pfam" id="PF00079">
    <property type="entry name" value="Serpin"/>
    <property type="match status" value="1"/>
</dbReference>
<dbReference type="Pfam" id="PF13927">
    <property type="entry name" value="Ig_3"/>
    <property type="match status" value="1"/>
</dbReference>
<dbReference type="InterPro" id="IPR036186">
    <property type="entry name" value="Serpin_sf"/>
</dbReference>
<dbReference type="SMART" id="SM00408">
    <property type="entry name" value="IGc2"/>
    <property type="match status" value="2"/>
</dbReference>
<evidence type="ECO:0000259" key="3">
    <source>
        <dbReference type="PROSITE" id="PS50835"/>
    </source>
</evidence>
<dbReference type="GeneTree" id="ENSGT00940000159681"/>
<accession>A0A3Q2Z9K1</accession>
<dbReference type="PANTHER" id="PTHR11461:SF159">
    <property type="entry name" value="PLASMA PROTEASE C1 INHIBITOR"/>
    <property type="match status" value="1"/>
</dbReference>
<evidence type="ECO:0000256" key="2">
    <source>
        <dbReference type="SAM" id="SignalP"/>
    </source>
</evidence>
<organism evidence="4 5">
    <name type="scientific">Kryptolebias marmoratus</name>
    <name type="common">Mangrove killifish</name>
    <name type="synonym">Rivulus marmoratus</name>
    <dbReference type="NCBI Taxonomy" id="37003"/>
    <lineage>
        <taxon>Eukaryota</taxon>
        <taxon>Metazoa</taxon>
        <taxon>Chordata</taxon>
        <taxon>Craniata</taxon>
        <taxon>Vertebrata</taxon>
        <taxon>Euteleostomi</taxon>
        <taxon>Actinopterygii</taxon>
        <taxon>Neopterygii</taxon>
        <taxon>Teleostei</taxon>
        <taxon>Neoteleostei</taxon>
        <taxon>Acanthomorphata</taxon>
        <taxon>Ovalentaria</taxon>
        <taxon>Atherinomorphae</taxon>
        <taxon>Cyprinodontiformes</taxon>
        <taxon>Rivulidae</taxon>
        <taxon>Kryptolebias</taxon>
    </lineage>
</organism>
<evidence type="ECO:0000313" key="4">
    <source>
        <dbReference type="Ensembl" id="ENSKMAP00000000103.1"/>
    </source>
</evidence>
<dbReference type="InterPro" id="IPR007110">
    <property type="entry name" value="Ig-like_dom"/>
</dbReference>
<dbReference type="CTD" id="710"/>
<dbReference type="InterPro" id="IPR013783">
    <property type="entry name" value="Ig-like_fold"/>
</dbReference>
<dbReference type="Gene3D" id="2.60.40.10">
    <property type="entry name" value="Immunoglobulins"/>
    <property type="match status" value="2"/>
</dbReference>
<dbReference type="Ensembl" id="ENSKMAT00000000127.1">
    <property type="protein sequence ID" value="ENSKMAP00000000103.1"/>
    <property type="gene ID" value="ENSKMAG00000000093.1"/>
</dbReference>
<dbReference type="SMART" id="SM00409">
    <property type="entry name" value="IG"/>
    <property type="match status" value="2"/>
</dbReference>
<dbReference type="InterPro" id="IPR036179">
    <property type="entry name" value="Ig-like_dom_sf"/>
</dbReference>
<dbReference type="STRING" id="37003.ENSKMAP00000000103"/>
<dbReference type="RefSeq" id="XP_017272100.1">
    <property type="nucleotide sequence ID" value="XM_017416611.3"/>
</dbReference>
<dbReference type="InterPro" id="IPR003598">
    <property type="entry name" value="Ig_sub2"/>
</dbReference>
<dbReference type="AlphaFoldDB" id="A0A3Q2Z9K1"/>
<feature type="signal peptide" evidence="2">
    <location>
        <begin position="1"/>
        <end position="20"/>
    </location>
</feature>
<dbReference type="Proteomes" id="UP000264800">
    <property type="component" value="Unplaced"/>
</dbReference>
<evidence type="ECO:0000256" key="1">
    <source>
        <dbReference type="RuleBase" id="RU000411"/>
    </source>
</evidence>
<name>A0A3Q2Z9K1_KRYMA</name>
<protein>
    <submittedName>
        <fullName evidence="4">Serpin peptidase inhibitor, clade G (C1 inhibitor), member 1</fullName>
    </submittedName>
</protein>
<dbReference type="Gene3D" id="3.30.497.10">
    <property type="entry name" value="Antithrombin, subunit I, domain 2"/>
    <property type="match status" value="1"/>
</dbReference>
<dbReference type="InterPro" id="IPR023796">
    <property type="entry name" value="Serpin_dom"/>
</dbReference>
<dbReference type="InterPro" id="IPR042178">
    <property type="entry name" value="Serpin_sf_1"/>
</dbReference>
<dbReference type="KEGG" id="kmr:108236115"/>
<dbReference type="PROSITE" id="PS50835">
    <property type="entry name" value="IG_LIKE"/>
    <property type="match status" value="2"/>
</dbReference>
<dbReference type="OrthoDB" id="6433428at2759"/>